<comment type="pathway">
    <text evidence="1 8">Metabolic intermediate biosynthesis; chorismate biosynthesis; chorismate from D-erythrose 4-phosphate and phosphoenolpyruvate: step 4/7.</text>
</comment>
<dbReference type="EC" id="1.1.1.25" evidence="2 8"/>
<dbReference type="InterPro" id="IPR006151">
    <property type="entry name" value="Shikm_DH/Glu-tRNA_Rdtase"/>
</dbReference>
<dbReference type="HAMAP" id="MF_00222">
    <property type="entry name" value="Shikimate_DH_AroE"/>
    <property type="match status" value="1"/>
</dbReference>
<comment type="caution">
    <text evidence="12">The sequence shown here is derived from an EMBL/GenBank/DDBJ whole genome shotgun (WGS) entry which is preliminary data.</text>
</comment>
<reference evidence="12 13" key="1">
    <citation type="submission" date="2022-03" db="EMBL/GenBank/DDBJ databases">
        <title>Genomic Encyclopedia of Type Strains, Phase III (KMG-III): the genomes of soil and plant-associated and newly described type strains.</title>
        <authorList>
            <person name="Whitman W."/>
        </authorList>
    </citation>
    <scope>NUCLEOTIDE SEQUENCE [LARGE SCALE GENOMIC DNA]</scope>
    <source>
        <strain evidence="12 13">BSker1</strain>
    </source>
</reference>
<dbReference type="CDD" id="cd01065">
    <property type="entry name" value="NAD_bind_Shikimate_DH"/>
    <property type="match status" value="1"/>
</dbReference>
<keyword evidence="4 8" id="KW-0521">NADP</keyword>
<evidence type="ECO:0000256" key="7">
    <source>
        <dbReference type="ARBA" id="ARBA00049442"/>
    </source>
</evidence>
<feature type="active site" description="Proton acceptor" evidence="8">
    <location>
        <position position="66"/>
    </location>
</feature>
<evidence type="ECO:0000256" key="8">
    <source>
        <dbReference type="HAMAP-Rule" id="MF_00222"/>
    </source>
</evidence>
<feature type="binding site" evidence="8">
    <location>
        <position position="87"/>
    </location>
    <ligand>
        <name>shikimate</name>
        <dbReference type="ChEBI" id="CHEBI:36208"/>
    </ligand>
</feature>
<dbReference type="Gene3D" id="3.40.50.720">
    <property type="entry name" value="NAD(P)-binding Rossmann-like Domain"/>
    <property type="match status" value="1"/>
</dbReference>
<dbReference type="InterPro" id="IPR036291">
    <property type="entry name" value="NAD(P)-bd_dom_sf"/>
</dbReference>
<comment type="caution">
    <text evidence="8">Lacks conserved residue(s) required for the propagation of feature annotation.</text>
</comment>
<evidence type="ECO:0000256" key="3">
    <source>
        <dbReference type="ARBA" id="ARBA00022605"/>
    </source>
</evidence>
<keyword evidence="13" id="KW-1185">Reference proteome</keyword>
<evidence type="ECO:0000256" key="2">
    <source>
        <dbReference type="ARBA" id="ARBA00012962"/>
    </source>
</evidence>
<dbReference type="NCBIfam" id="NF001310">
    <property type="entry name" value="PRK00258.1-2"/>
    <property type="match status" value="1"/>
</dbReference>
<dbReference type="InterPro" id="IPR013708">
    <property type="entry name" value="Shikimate_DH-bd_N"/>
</dbReference>
<dbReference type="SUPFAM" id="SSF51735">
    <property type="entry name" value="NAD(P)-binding Rossmann-fold domains"/>
    <property type="match status" value="1"/>
</dbReference>
<dbReference type="Gene3D" id="3.40.50.10860">
    <property type="entry name" value="Leucine Dehydrogenase, chain A, domain 1"/>
    <property type="match status" value="1"/>
</dbReference>
<evidence type="ECO:0000313" key="13">
    <source>
        <dbReference type="Proteomes" id="UP001523550"/>
    </source>
</evidence>
<evidence type="ECO:0000259" key="10">
    <source>
        <dbReference type="Pfam" id="PF08501"/>
    </source>
</evidence>
<sequence length="267" mass="29187">MPDRYAVFGHPVAHSRSPEIHQQFAEQTGQAIQYERIDPGADGFEASVRAFFEKDGKGANVTVPFKESAFKLADKLTARAERAAAVNTLKRLEDRRLLGDNTDGAGLLRDITGNLAVRLEKRHVLVIGAGGAARGILGPLLDAGISRLHIANRTPARARTLAEHFPGHLTITTGDLGEWPTDSFDLIINTTAAGLSGDSLEFPRRLLAPDTLCYDLVYSPALTPFLHQGLRYGAHIADGWGMLVEQAAESYQLWRNTRPDTTALLRR</sequence>
<accession>A0ABT1GA94</accession>
<comment type="function">
    <text evidence="8">Involved in the biosynthesis of the chorismate, which leads to the biosynthesis of aromatic amino acids. Catalyzes the reversible NADPH linked reduction of 3-dehydroshikimate (DHSA) to yield shikimate (SA).</text>
</comment>
<gene>
    <name evidence="8" type="primary">aroE</name>
    <name evidence="12" type="ORF">J2T60_002249</name>
</gene>
<feature type="binding site" evidence="8">
    <location>
        <begin position="15"/>
        <end position="17"/>
    </location>
    <ligand>
        <name>shikimate</name>
        <dbReference type="ChEBI" id="CHEBI:36208"/>
    </ligand>
</feature>
<dbReference type="Pfam" id="PF18317">
    <property type="entry name" value="SDH_C"/>
    <property type="match status" value="1"/>
</dbReference>
<evidence type="ECO:0000256" key="6">
    <source>
        <dbReference type="ARBA" id="ARBA00023141"/>
    </source>
</evidence>
<dbReference type="InterPro" id="IPR011342">
    <property type="entry name" value="Shikimate_DH"/>
</dbReference>
<dbReference type="PANTHER" id="PTHR21089:SF1">
    <property type="entry name" value="BIFUNCTIONAL 3-DEHYDROQUINATE DEHYDRATASE_SHIKIMATE DEHYDROGENASE, CHLOROPLASTIC"/>
    <property type="match status" value="1"/>
</dbReference>
<feature type="binding site" evidence="8">
    <location>
        <begin position="152"/>
        <end position="157"/>
    </location>
    <ligand>
        <name>NADP(+)</name>
        <dbReference type="ChEBI" id="CHEBI:58349"/>
    </ligand>
</feature>
<evidence type="ECO:0000256" key="4">
    <source>
        <dbReference type="ARBA" id="ARBA00022857"/>
    </source>
</evidence>
<feature type="domain" description="Quinate/shikimate 5-dehydrogenase/glutamyl-tRNA reductase" evidence="9">
    <location>
        <begin position="118"/>
        <end position="193"/>
    </location>
</feature>
<protein>
    <recommendedName>
        <fullName evidence="2 8">Shikimate dehydrogenase (NADP(+))</fullName>
        <shortName evidence="8">SDH</shortName>
        <ecNumber evidence="2 8">1.1.1.25</ecNumber>
    </recommendedName>
</protein>
<dbReference type="PANTHER" id="PTHR21089">
    <property type="entry name" value="SHIKIMATE DEHYDROGENASE"/>
    <property type="match status" value="1"/>
</dbReference>
<name>A0ABT1GA94_9GAMM</name>
<evidence type="ECO:0000259" key="9">
    <source>
        <dbReference type="Pfam" id="PF01488"/>
    </source>
</evidence>
<feature type="domain" description="Shikimate dehydrogenase substrate binding N-terminal" evidence="10">
    <location>
        <begin position="7"/>
        <end position="89"/>
    </location>
</feature>
<feature type="binding site" evidence="8">
    <location>
        <position position="218"/>
    </location>
    <ligand>
        <name>shikimate</name>
        <dbReference type="ChEBI" id="CHEBI:36208"/>
    </ligand>
</feature>
<dbReference type="Proteomes" id="UP001523550">
    <property type="component" value="Unassembled WGS sequence"/>
</dbReference>
<dbReference type="InterPro" id="IPR046346">
    <property type="entry name" value="Aminoacid_DH-like_N_sf"/>
</dbReference>
<comment type="subunit">
    <text evidence="8">Homodimer.</text>
</comment>
<dbReference type="GO" id="GO:0004764">
    <property type="term" value="F:shikimate 3-dehydrogenase (NADP+) activity"/>
    <property type="evidence" value="ECO:0007669"/>
    <property type="project" value="UniProtKB-EC"/>
</dbReference>
<dbReference type="Pfam" id="PF01488">
    <property type="entry name" value="Shikimate_DH"/>
    <property type="match status" value="1"/>
</dbReference>
<comment type="catalytic activity">
    <reaction evidence="7 8">
        <text>shikimate + NADP(+) = 3-dehydroshikimate + NADPH + H(+)</text>
        <dbReference type="Rhea" id="RHEA:17737"/>
        <dbReference type="ChEBI" id="CHEBI:15378"/>
        <dbReference type="ChEBI" id="CHEBI:16630"/>
        <dbReference type="ChEBI" id="CHEBI:36208"/>
        <dbReference type="ChEBI" id="CHEBI:57783"/>
        <dbReference type="ChEBI" id="CHEBI:58349"/>
        <dbReference type="EC" id="1.1.1.25"/>
    </reaction>
</comment>
<organism evidence="12 13">
    <name type="scientific">Natronospira proteinivora</name>
    <dbReference type="NCBI Taxonomy" id="1807133"/>
    <lineage>
        <taxon>Bacteria</taxon>
        <taxon>Pseudomonadati</taxon>
        <taxon>Pseudomonadota</taxon>
        <taxon>Gammaproteobacteria</taxon>
        <taxon>Natronospirales</taxon>
        <taxon>Natronospiraceae</taxon>
        <taxon>Natronospira</taxon>
    </lineage>
</organism>
<dbReference type="Pfam" id="PF08501">
    <property type="entry name" value="Shikimate_dh_N"/>
    <property type="match status" value="1"/>
</dbReference>
<feature type="domain" description="SDH C-terminal" evidence="11">
    <location>
        <begin position="239"/>
        <end position="263"/>
    </location>
</feature>
<feature type="binding site" evidence="8">
    <location>
        <begin position="128"/>
        <end position="132"/>
    </location>
    <ligand>
        <name>NADP(+)</name>
        <dbReference type="ChEBI" id="CHEBI:58349"/>
    </ligand>
</feature>
<feature type="binding site" evidence="8">
    <location>
        <position position="239"/>
    </location>
    <ligand>
        <name>NADP(+)</name>
        <dbReference type="ChEBI" id="CHEBI:58349"/>
    </ligand>
</feature>
<dbReference type="NCBIfam" id="TIGR00507">
    <property type="entry name" value="aroE"/>
    <property type="match status" value="1"/>
</dbReference>
<evidence type="ECO:0000259" key="11">
    <source>
        <dbReference type="Pfam" id="PF18317"/>
    </source>
</evidence>
<evidence type="ECO:0000256" key="1">
    <source>
        <dbReference type="ARBA" id="ARBA00004871"/>
    </source>
</evidence>
<dbReference type="RefSeq" id="WP_253450011.1">
    <property type="nucleotide sequence ID" value="NZ_JALJYF010000002.1"/>
</dbReference>
<keyword evidence="6 8" id="KW-0057">Aromatic amino acid biosynthesis</keyword>
<dbReference type="InterPro" id="IPR022893">
    <property type="entry name" value="Shikimate_DH_fam"/>
</dbReference>
<keyword evidence="3 8" id="KW-0028">Amino-acid biosynthesis</keyword>
<keyword evidence="5 8" id="KW-0560">Oxidoreductase</keyword>
<dbReference type="SUPFAM" id="SSF53223">
    <property type="entry name" value="Aminoacid dehydrogenase-like, N-terminal domain"/>
    <property type="match status" value="1"/>
</dbReference>
<feature type="binding site" evidence="8">
    <location>
        <position position="246"/>
    </location>
    <ligand>
        <name>shikimate</name>
        <dbReference type="ChEBI" id="CHEBI:36208"/>
    </ligand>
</feature>
<feature type="binding site" evidence="8">
    <location>
        <position position="216"/>
    </location>
    <ligand>
        <name>NADP(+)</name>
        <dbReference type="ChEBI" id="CHEBI:58349"/>
    </ligand>
</feature>
<evidence type="ECO:0000256" key="5">
    <source>
        <dbReference type="ARBA" id="ARBA00023002"/>
    </source>
</evidence>
<evidence type="ECO:0000313" key="12">
    <source>
        <dbReference type="EMBL" id="MCP1728249.1"/>
    </source>
</evidence>
<proteinExistence type="inferred from homology"/>
<dbReference type="EMBL" id="JALJYF010000002">
    <property type="protein sequence ID" value="MCP1728249.1"/>
    <property type="molecule type" value="Genomic_DNA"/>
</dbReference>
<feature type="binding site" evidence="8">
    <location>
        <position position="103"/>
    </location>
    <ligand>
        <name>shikimate</name>
        <dbReference type="ChEBI" id="CHEBI:36208"/>
    </ligand>
</feature>
<feature type="binding site" evidence="8">
    <location>
        <position position="62"/>
    </location>
    <ligand>
        <name>shikimate</name>
        <dbReference type="ChEBI" id="CHEBI:36208"/>
    </ligand>
</feature>
<comment type="similarity">
    <text evidence="8">Belongs to the shikimate dehydrogenase family.</text>
</comment>
<dbReference type="InterPro" id="IPR041121">
    <property type="entry name" value="SDH_C"/>
</dbReference>